<proteinExistence type="predicted"/>
<protein>
    <submittedName>
        <fullName evidence="3">Uncharacterized protein</fullName>
    </submittedName>
</protein>
<feature type="compositionally biased region" description="Polar residues" evidence="1">
    <location>
        <begin position="147"/>
        <end position="157"/>
    </location>
</feature>
<feature type="region of interest" description="Disordered" evidence="1">
    <location>
        <begin position="115"/>
        <end position="157"/>
    </location>
</feature>
<feature type="region of interest" description="Disordered" evidence="1">
    <location>
        <begin position="1"/>
        <end position="78"/>
    </location>
</feature>
<comment type="caution">
    <text evidence="3">The sequence shown here is derived from an EMBL/GenBank/DDBJ whole genome shotgun (WGS) entry which is preliminary data.</text>
</comment>
<feature type="transmembrane region" description="Helical" evidence="2">
    <location>
        <begin position="83"/>
        <end position="109"/>
    </location>
</feature>
<accession>A0A372FYA2</accession>
<evidence type="ECO:0000256" key="2">
    <source>
        <dbReference type="SAM" id="Phobius"/>
    </source>
</evidence>
<dbReference type="OrthoDB" id="3790588at2"/>
<dbReference type="Proteomes" id="UP000262621">
    <property type="component" value="Unassembled WGS sequence"/>
</dbReference>
<name>A0A372FYA2_9ACTN</name>
<evidence type="ECO:0000256" key="1">
    <source>
        <dbReference type="SAM" id="MobiDB-lite"/>
    </source>
</evidence>
<keyword evidence="2" id="KW-0472">Membrane</keyword>
<organism evidence="3 4">
    <name type="scientific">Micromonospora craniellae</name>
    <dbReference type="NCBI Taxonomy" id="2294034"/>
    <lineage>
        <taxon>Bacteria</taxon>
        <taxon>Bacillati</taxon>
        <taxon>Actinomycetota</taxon>
        <taxon>Actinomycetes</taxon>
        <taxon>Micromonosporales</taxon>
        <taxon>Micromonosporaceae</taxon>
        <taxon>Micromonospora</taxon>
    </lineage>
</organism>
<dbReference type="EMBL" id="QVFU01000016">
    <property type="protein sequence ID" value="RFS45470.1"/>
    <property type="molecule type" value="Genomic_DNA"/>
</dbReference>
<dbReference type="RefSeq" id="WP_117228860.1">
    <property type="nucleotide sequence ID" value="NZ_QVFU01000016.1"/>
</dbReference>
<keyword evidence="2" id="KW-1133">Transmembrane helix</keyword>
<keyword evidence="2" id="KW-0812">Transmembrane</keyword>
<sequence length="315" mass="32671">MSDSHSPYGGQPDPHASPWGAPPPGSPGGQPLPPGSPVGHPMPPGSPISGPGAPGYPSPYGAPTPPPPPPYAQPQQKSGNRGVWLGLGIGAAVMAVLVACGGTIGYFMLGDDDEPNQIATSGSPSPDGDTDPDPDPSPTPDQPDNDGGSNNNNAVTARNSSDFNAVCDGNPVLNAAPYTSAKGAKVFTFSNNPDRPGSWSSKSVGFNKPYYARASDWATVSVVGCLTYVEGSEGEPRKCEYKDRDDKQITVDYISARYTLTFHNAQTGEKLGDGGQINAPAGRCPSFISYNRQTMKSHAQPDNGAIELALDKFTS</sequence>
<reference evidence="3 4" key="1">
    <citation type="submission" date="2018-08" db="EMBL/GenBank/DDBJ databases">
        <title>Verrucosispora craniellae sp. nov., isolated from a marine sponge in the South China Sea.</title>
        <authorList>
            <person name="Li L."/>
            <person name="Lin H.W."/>
        </authorList>
    </citation>
    <scope>NUCLEOTIDE SEQUENCE [LARGE SCALE GENOMIC DNA]</scope>
    <source>
        <strain evidence="3 4">LHW63014</strain>
    </source>
</reference>
<gene>
    <name evidence="3" type="ORF">D0Q02_16380</name>
</gene>
<evidence type="ECO:0000313" key="3">
    <source>
        <dbReference type="EMBL" id="RFS45470.1"/>
    </source>
</evidence>
<keyword evidence="4" id="KW-1185">Reference proteome</keyword>
<dbReference type="AlphaFoldDB" id="A0A372FYA2"/>
<feature type="compositionally biased region" description="Pro residues" evidence="1">
    <location>
        <begin position="54"/>
        <end position="72"/>
    </location>
</feature>
<feature type="compositionally biased region" description="Pro residues" evidence="1">
    <location>
        <begin position="20"/>
        <end position="46"/>
    </location>
</feature>
<evidence type="ECO:0000313" key="4">
    <source>
        <dbReference type="Proteomes" id="UP000262621"/>
    </source>
</evidence>